<dbReference type="Proteomes" id="UP001157138">
    <property type="component" value="Unassembled WGS sequence"/>
</dbReference>
<sequence>MEYKDKEFEIAPNVNCPDEIGFLYHYKTYGLPDSAVCVGEFKRFNDGFEVCVDKLPDEYGSDSWLVDTVPTIEEAKALLWDHRYHAIA</sequence>
<gene>
    <name evidence="1" type="ORF">GCM10007938_41170</name>
</gene>
<accession>A0ABQ6F473</accession>
<evidence type="ECO:0000313" key="2">
    <source>
        <dbReference type="Proteomes" id="UP001157138"/>
    </source>
</evidence>
<evidence type="ECO:0008006" key="3">
    <source>
        <dbReference type="Google" id="ProtNLM"/>
    </source>
</evidence>
<comment type="caution">
    <text evidence="1">The sequence shown here is derived from an EMBL/GenBank/DDBJ whole genome shotgun (WGS) entry which is preliminary data.</text>
</comment>
<dbReference type="RefSeq" id="WP_284194159.1">
    <property type="nucleotide sequence ID" value="NZ_BSPW01000104.1"/>
</dbReference>
<organism evidence="1 2">
    <name type="scientific">Vibrio zhanjiangensis</name>
    <dbReference type="NCBI Taxonomy" id="1046128"/>
    <lineage>
        <taxon>Bacteria</taxon>
        <taxon>Pseudomonadati</taxon>
        <taxon>Pseudomonadota</taxon>
        <taxon>Gammaproteobacteria</taxon>
        <taxon>Vibrionales</taxon>
        <taxon>Vibrionaceae</taxon>
        <taxon>Vibrio</taxon>
    </lineage>
</organism>
<protein>
    <recommendedName>
        <fullName evidence="3">Phage protein</fullName>
    </recommendedName>
</protein>
<keyword evidence="2" id="KW-1185">Reference proteome</keyword>
<reference evidence="2" key="1">
    <citation type="journal article" date="2019" name="Int. J. Syst. Evol. Microbiol.">
        <title>The Global Catalogue of Microorganisms (GCM) 10K type strain sequencing project: providing services to taxonomists for standard genome sequencing and annotation.</title>
        <authorList>
            <consortium name="The Broad Institute Genomics Platform"/>
            <consortium name="The Broad Institute Genome Sequencing Center for Infectious Disease"/>
            <person name="Wu L."/>
            <person name="Ma J."/>
        </authorList>
    </citation>
    <scope>NUCLEOTIDE SEQUENCE [LARGE SCALE GENOMIC DNA]</scope>
    <source>
        <strain evidence="2">NBRC 108723</strain>
    </source>
</reference>
<name>A0ABQ6F473_9VIBR</name>
<dbReference type="EMBL" id="BSPW01000104">
    <property type="protein sequence ID" value="GLT20333.1"/>
    <property type="molecule type" value="Genomic_DNA"/>
</dbReference>
<proteinExistence type="predicted"/>
<evidence type="ECO:0000313" key="1">
    <source>
        <dbReference type="EMBL" id="GLT20333.1"/>
    </source>
</evidence>